<evidence type="ECO:0000313" key="2">
    <source>
        <dbReference type="Proteomes" id="UP000078560"/>
    </source>
</evidence>
<sequence length="958" mass="110310">MHRGTNSSALSQPLLIPLRVTKRKTLPVAEKKEAMKYVGEQKVEALSMITFLVNALTNTFKERNAKKIKLLYNFILKKKSGIYVKESDVVYALSIFSQHISALERKIRSSANLPTHGFTTFRRKEVANSGNVVSSGTGSDSGSDGGSGSCGAVGRCRGERHGEAAVPSGDLPCGEEGETCAHLRHFMYLSKAYTNNFLDIYLRRILSQENEKKKKNIICVKNCIYLLNSICTLGYDEQRDNCNQLFKRTLTRVMIIHQARCSTTYNVVNEENSLNSHTVVELLTVINKHASKLKRWGVDFRLFRLFCLNLLNYLFHSNVFIIDSLCENEAEKEDMPNRTPNNIVKCNMSEGKINMENVIAFYKNELMDVYNYVAIILFLKRYIGVYNIIKRESCSDIDTSFDNISPHISDVLVRIYCQAFIRDYSHKKMSKKRNGNIDIIVNLPMQNSSQFVCRFYFAGLATMWSFFPYQFEYILKEGIAININIIIHQNVVRVRKILTSICYSSLCKDSYTFWYFNKNMYDLISIYKLFKRYDEKKKKKISTSEMKIHIRFILFILKHYISFLCTHNLTYLLSYLCDFPSPCQHHTGKEKDLAVAIRLLNGEIIRRANLFLLKSNGDVSFERSDSLTGGSCSKGGISKESRLLYGYHPTEGHLPYGDAESQFQAIDLNLCHLTLNRRHLFNVCTSYAKAHFYDELFIRIVEKFVDTHLLYLNSYDITAVVHFFHKIGHRNERLLRRIMHHIVQNMEKYDLSHIHAIFIGFFKLKVFLKEGIRGIINYLLLHITVIHFLDGGGNRCGMGILETGQSSANQPSHKAPSNQLSFQKIPFQSALSNGVPFSQTRDDSLKNSRTALTCIMSEGGRLHSIFAQYSDNLSQKLKVVRSILNIVNILSKCKVGRNNSIYDKFHIYIVSTDKYSNLFSIEDWVSVISMYRRIDYNPERIRFCVRKLRAKAKEKTHV</sequence>
<dbReference type="Proteomes" id="UP000078560">
    <property type="component" value="Unassembled WGS sequence"/>
</dbReference>
<organism evidence="1 2">
    <name type="scientific">Plasmodium ovale curtisi</name>
    <dbReference type="NCBI Taxonomy" id="864141"/>
    <lineage>
        <taxon>Eukaryota</taxon>
        <taxon>Sar</taxon>
        <taxon>Alveolata</taxon>
        <taxon>Apicomplexa</taxon>
        <taxon>Aconoidasida</taxon>
        <taxon>Haemosporida</taxon>
        <taxon>Plasmodiidae</taxon>
        <taxon>Plasmodium</taxon>
        <taxon>Plasmodium (Plasmodium)</taxon>
    </lineage>
</organism>
<gene>
    <name evidence="1" type="ORF">POVCU2_0097200</name>
</gene>
<evidence type="ECO:0000313" key="1">
    <source>
        <dbReference type="EMBL" id="SBS95614.1"/>
    </source>
</evidence>
<reference evidence="2" key="1">
    <citation type="submission" date="2016-05" db="EMBL/GenBank/DDBJ databases">
        <authorList>
            <person name="Naeem Raeece"/>
        </authorList>
    </citation>
    <scope>NUCLEOTIDE SEQUENCE [LARGE SCALE GENOMIC DNA]</scope>
</reference>
<dbReference type="EMBL" id="FLQU01002109">
    <property type="protein sequence ID" value="SBS95614.1"/>
    <property type="molecule type" value="Genomic_DNA"/>
</dbReference>
<accession>A0A1A8WTG4</accession>
<protein>
    <submittedName>
        <fullName evidence="1">Uncharacterized protein</fullName>
    </submittedName>
</protein>
<dbReference type="AlphaFoldDB" id="A0A1A8WTG4"/>
<proteinExistence type="predicted"/>
<name>A0A1A8WTG4_PLAOA</name>